<dbReference type="InterPro" id="IPR055902">
    <property type="entry name" value="DUF7479"/>
</dbReference>
<evidence type="ECO:0000313" key="2">
    <source>
        <dbReference type="EMBL" id="SKA84758.1"/>
    </source>
</evidence>
<evidence type="ECO:0000259" key="1">
    <source>
        <dbReference type="Pfam" id="PF24292"/>
    </source>
</evidence>
<dbReference type="RefSeq" id="WP_078717369.1">
    <property type="nucleotide sequence ID" value="NZ_FUYC01000007.1"/>
</dbReference>
<dbReference type="STRING" id="1121449.SAMN02745704_01814"/>
<evidence type="ECO:0000313" key="3">
    <source>
        <dbReference type="Proteomes" id="UP000190027"/>
    </source>
</evidence>
<dbReference type="AlphaFoldDB" id="A0A1T4X6M7"/>
<proteinExistence type="predicted"/>
<name>A0A1T4X6M7_9BACT</name>
<protein>
    <recommendedName>
        <fullName evidence="1">DUF7479 domain-containing protein</fullName>
    </recommendedName>
</protein>
<sequence length="71" mass="7739">MSTIRVPEADVTGWRCRTCDQPLEPAPVSLEYLGSSFNVELPACPCCGMVLIPEALATGKMAEVERLLEDK</sequence>
<dbReference type="EMBL" id="FUYC01000007">
    <property type="protein sequence ID" value="SKA84758.1"/>
    <property type="molecule type" value="Genomic_DNA"/>
</dbReference>
<reference evidence="2 3" key="1">
    <citation type="submission" date="2017-02" db="EMBL/GenBank/DDBJ databases">
        <authorList>
            <person name="Peterson S.W."/>
        </authorList>
    </citation>
    <scope>NUCLEOTIDE SEQUENCE [LARGE SCALE GENOMIC DNA]</scope>
    <source>
        <strain evidence="2 3">DSM 16080</strain>
    </source>
</reference>
<feature type="domain" description="DUF7479" evidence="1">
    <location>
        <begin position="13"/>
        <end position="71"/>
    </location>
</feature>
<organism evidence="2 3">
    <name type="scientific">Paucidesulfovibrio gracilis DSM 16080</name>
    <dbReference type="NCBI Taxonomy" id="1121449"/>
    <lineage>
        <taxon>Bacteria</taxon>
        <taxon>Pseudomonadati</taxon>
        <taxon>Thermodesulfobacteriota</taxon>
        <taxon>Desulfovibrionia</taxon>
        <taxon>Desulfovibrionales</taxon>
        <taxon>Desulfovibrionaceae</taxon>
        <taxon>Paucidesulfovibrio</taxon>
    </lineage>
</organism>
<dbReference type="NCBIfam" id="NF045645">
    <property type="entry name" value="DVU_1557_fam"/>
    <property type="match status" value="1"/>
</dbReference>
<gene>
    <name evidence="2" type="ORF">SAMN02745704_01814</name>
</gene>
<dbReference type="OrthoDB" id="1753012at2"/>
<dbReference type="Proteomes" id="UP000190027">
    <property type="component" value="Unassembled WGS sequence"/>
</dbReference>
<dbReference type="Pfam" id="PF24292">
    <property type="entry name" value="DUF7479"/>
    <property type="match status" value="1"/>
</dbReference>
<dbReference type="InterPro" id="IPR054656">
    <property type="entry name" value="DVU_1557-like"/>
</dbReference>
<accession>A0A1T4X6M7</accession>
<keyword evidence="3" id="KW-1185">Reference proteome</keyword>